<dbReference type="EMBL" id="JBCLSH010000025">
    <property type="protein sequence ID" value="MEY8444003.1"/>
    <property type="molecule type" value="Genomic_DNA"/>
</dbReference>
<keyword evidence="4 6" id="KW-0378">Hydrolase</keyword>
<comment type="similarity">
    <text evidence="1 6">Belongs to the peptidase S1B family.</text>
</comment>
<keyword evidence="2 6" id="KW-0645">Protease</keyword>
<accession>A0ABV4D6H4</accession>
<sequence length="310" mass="34028">MKKDAKILFPLFGLLLSIFGIHVSAEQIPMPIREPLPSNETRSNAVSVSGISSYSFTDNKELEIPLEKIPKSVSTNSEAFIPRGVSVEPMFRQIIGVDNRTRVTNTTSFPNSAIGQMVITFPNNKQYVGTTWMEGNKVAVTAGHTVYSKADGGWAKRVVFYPGRNGGLSPLGVYYATQLYTDTKYVASENSNYDWRMLRFATNVGAKTGYFGAEWTSSSQVGLNITVRGYPGEKSGQLWTASGNITGQVGYAKTNYLIDTTGGQSGAPAYYYVSGNYRAVGIHTNSYSSYNQAQRIDSSLFKIINNARSW</sequence>
<comment type="caution">
    <text evidence="7">The sequence shown here is derived from an EMBL/GenBank/DDBJ whole genome shotgun (WGS) entry which is preliminary data.</text>
</comment>
<evidence type="ECO:0000256" key="4">
    <source>
        <dbReference type="ARBA" id="ARBA00022801"/>
    </source>
</evidence>
<dbReference type="InterPro" id="IPR043504">
    <property type="entry name" value="Peptidase_S1_PA_chymotrypsin"/>
</dbReference>
<keyword evidence="8" id="KW-1185">Reference proteome</keyword>
<dbReference type="EC" id="3.4.21.-" evidence="6"/>
<protein>
    <recommendedName>
        <fullName evidence="6">Serine protease</fullName>
        <ecNumber evidence="6">3.4.21.-</ecNumber>
    </recommendedName>
</protein>
<dbReference type="PANTHER" id="PTHR15462:SF8">
    <property type="entry name" value="SERINE PROTEASE"/>
    <property type="match status" value="1"/>
</dbReference>
<evidence type="ECO:0000256" key="1">
    <source>
        <dbReference type="ARBA" id="ARBA00008764"/>
    </source>
</evidence>
<dbReference type="RefSeq" id="WP_369948516.1">
    <property type="nucleotide sequence ID" value="NZ_JBCLSH010000025.1"/>
</dbReference>
<dbReference type="Gene3D" id="2.40.10.10">
    <property type="entry name" value="Trypsin-like serine proteases"/>
    <property type="match status" value="2"/>
</dbReference>
<evidence type="ECO:0000256" key="6">
    <source>
        <dbReference type="RuleBase" id="RU004296"/>
    </source>
</evidence>
<evidence type="ECO:0000256" key="2">
    <source>
        <dbReference type="ARBA" id="ARBA00022670"/>
    </source>
</evidence>
<proteinExistence type="inferred from homology"/>
<dbReference type="SUPFAM" id="SSF50494">
    <property type="entry name" value="Trypsin-like serine proteases"/>
    <property type="match status" value="1"/>
</dbReference>
<evidence type="ECO:0000256" key="3">
    <source>
        <dbReference type="ARBA" id="ARBA00022729"/>
    </source>
</evidence>
<dbReference type="InterPro" id="IPR008256">
    <property type="entry name" value="Peptidase_S1B"/>
</dbReference>
<evidence type="ECO:0000313" key="8">
    <source>
        <dbReference type="Proteomes" id="UP001565283"/>
    </source>
</evidence>
<reference evidence="7 8" key="1">
    <citation type="submission" date="2024-03" db="EMBL/GenBank/DDBJ databases">
        <title>Mouse gut bacterial collection (mGBC) of GemPharmatech.</title>
        <authorList>
            <person name="He Y."/>
            <person name="Dong L."/>
            <person name="Wu D."/>
            <person name="Gao X."/>
            <person name="Lin Z."/>
        </authorList>
    </citation>
    <scope>NUCLEOTIDE SEQUENCE [LARGE SCALE GENOMIC DNA]</scope>
    <source>
        <strain evidence="7 8">61-15</strain>
    </source>
</reference>
<organism evidence="7 8">
    <name type="scientific">Lactococcus ileimucosae</name>
    <dbReference type="NCBI Taxonomy" id="2941329"/>
    <lineage>
        <taxon>Bacteria</taxon>
        <taxon>Bacillati</taxon>
        <taxon>Bacillota</taxon>
        <taxon>Bacilli</taxon>
        <taxon>Lactobacillales</taxon>
        <taxon>Streptococcaceae</taxon>
        <taxon>Lactococcus</taxon>
    </lineage>
</organism>
<dbReference type="Proteomes" id="UP001565283">
    <property type="component" value="Unassembled WGS sequence"/>
</dbReference>
<dbReference type="PRINTS" id="PR00839">
    <property type="entry name" value="V8PROTEASE"/>
</dbReference>
<evidence type="ECO:0000256" key="5">
    <source>
        <dbReference type="ARBA" id="ARBA00022825"/>
    </source>
</evidence>
<dbReference type="InterPro" id="IPR009003">
    <property type="entry name" value="Peptidase_S1_PA"/>
</dbReference>
<evidence type="ECO:0000313" key="7">
    <source>
        <dbReference type="EMBL" id="MEY8444003.1"/>
    </source>
</evidence>
<keyword evidence="3" id="KW-0732">Signal</keyword>
<gene>
    <name evidence="7" type="ORF">AALA52_07095</name>
</gene>
<dbReference type="PANTHER" id="PTHR15462">
    <property type="entry name" value="SERINE PROTEASE"/>
    <property type="match status" value="1"/>
</dbReference>
<dbReference type="InterPro" id="IPR050966">
    <property type="entry name" value="Glutamyl_endopeptidase"/>
</dbReference>
<keyword evidence="5 6" id="KW-0720">Serine protease</keyword>
<name>A0ABV4D6H4_9LACT</name>